<dbReference type="STRING" id="289078.A0A2X0MDR2"/>
<dbReference type="InterPro" id="IPR030564">
    <property type="entry name" value="Myotubularin"/>
</dbReference>
<feature type="compositionally biased region" description="Low complexity" evidence="4">
    <location>
        <begin position="874"/>
        <end position="886"/>
    </location>
</feature>
<evidence type="ECO:0000259" key="5">
    <source>
        <dbReference type="PROSITE" id="PS51339"/>
    </source>
</evidence>
<feature type="compositionally biased region" description="Polar residues" evidence="4">
    <location>
        <begin position="695"/>
        <end position="713"/>
    </location>
</feature>
<dbReference type="Proteomes" id="UP000249723">
    <property type="component" value="Unassembled WGS sequence"/>
</dbReference>
<keyword evidence="7" id="KW-1185">Reference proteome</keyword>
<dbReference type="PROSITE" id="PS00383">
    <property type="entry name" value="TYR_PHOSPHATASE_1"/>
    <property type="match status" value="1"/>
</dbReference>
<evidence type="ECO:0000256" key="1">
    <source>
        <dbReference type="ARBA" id="ARBA00007471"/>
    </source>
</evidence>
<feature type="domain" description="Myotubularin phosphatase" evidence="5">
    <location>
        <begin position="149"/>
        <end position="655"/>
    </location>
</feature>
<feature type="region of interest" description="Disordered" evidence="4">
    <location>
        <begin position="874"/>
        <end position="899"/>
    </location>
</feature>
<evidence type="ECO:0000256" key="3">
    <source>
        <dbReference type="PIRSR" id="PIRSR630564-2"/>
    </source>
</evidence>
<name>A0A2X0MDR2_9BASI</name>
<gene>
    <name evidence="6" type="ORF">BZ3500_MVSOF-1268-A1-R1_CHR2-1G04675</name>
</gene>
<feature type="binding site" evidence="3">
    <location>
        <begin position="377"/>
        <end position="378"/>
    </location>
    <ligand>
        <name>substrate</name>
    </ligand>
</feature>
<organism evidence="6 7">
    <name type="scientific">Microbotryum saponariae</name>
    <dbReference type="NCBI Taxonomy" id="289078"/>
    <lineage>
        <taxon>Eukaryota</taxon>
        <taxon>Fungi</taxon>
        <taxon>Dikarya</taxon>
        <taxon>Basidiomycota</taxon>
        <taxon>Pucciniomycotina</taxon>
        <taxon>Microbotryomycetes</taxon>
        <taxon>Microbotryales</taxon>
        <taxon>Microbotryaceae</taxon>
        <taxon>Microbotryum</taxon>
    </lineage>
</organism>
<evidence type="ECO:0000256" key="4">
    <source>
        <dbReference type="SAM" id="MobiDB-lite"/>
    </source>
</evidence>
<proteinExistence type="inferred from homology"/>
<dbReference type="InterPro" id="IPR011993">
    <property type="entry name" value="PH-like_dom_sf"/>
</dbReference>
<feature type="binding site" evidence="3">
    <location>
        <begin position="440"/>
        <end position="446"/>
    </location>
    <ligand>
        <name>substrate</name>
    </ligand>
</feature>
<protein>
    <submittedName>
        <fullName evidence="6">BZ3500_MvSof-1268-A1-R1_Chr2-1g04675 protein</fullName>
    </submittedName>
</protein>
<dbReference type="PANTHER" id="PTHR10807">
    <property type="entry name" value="MYOTUBULARIN-RELATED"/>
    <property type="match status" value="1"/>
</dbReference>
<dbReference type="EMBL" id="FMWP01000012">
    <property type="protein sequence ID" value="SCZ88847.1"/>
    <property type="molecule type" value="Genomic_DNA"/>
</dbReference>
<dbReference type="GO" id="GO:0016020">
    <property type="term" value="C:membrane"/>
    <property type="evidence" value="ECO:0007669"/>
    <property type="project" value="TreeGrafter"/>
</dbReference>
<feature type="region of interest" description="Disordered" evidence="4">
    <location>
        <begin position="302"/>
        <end position="324"/>
    </location>
</feature>
<dbReference type="InterPro" id="IPR016130">
    <property type="entry name" value="Tyr_Pase_AS"/>
</dbReference>
<dbReference type="GO" id="GO:0005737">
    <property type="term" value="C:cytoplasm"/>
    <property type="evidence" value="ECO:0007669"/>
    <property type="project" value="TreeGrafter"/>
</dbReference>
<evidence type="ECO:0000313" key="6">
    <source>
        <dbReference type="EMBL" id="SCZ88847.1"/>
    </source>
</evidence>
<accession>A0A2X0MDR2</accession>
<dbReference type="GO" id="GO:0046856">
    <property type="term" value="P:phosphatidylinositol dephosphorylation"/>
    <property type="evidence" value="ECO:0007669"/>
    <property type="project" value="TreeGrafter"/>
</dbReference>
<dbReference type="InterPro" id="IPR010569">
    <property type="entry name" value="Myotubularin-like_Pase_dom"/>
</dbReference>
<dbReference type="GO" id="GO:0004438">
    <property type="term" value="F:phosphatidylinositol-3-phosphate phosphatase activity"/>
    <property type="evidence" value="ECO:0007669"/>
    <property type="project" value="TreeGrafter"/>
</dbReference>
<feature type="compositionally biased region" description="Polar residues" evidence="4">
    <location>
        <begin position="313"/>
        <end position="324"/>
    </location>
</feature>
<sequence>MAVDSLRLSSVEHVHLSFRTGGSTASPQKGSLQLTPHGLVFRSGSSDAPHAASDTVIKLPFSLIHSVSRGPPNHDGSPSAITIRTRDFLVYDLFFREADEANGIWDRLKALCAEVAAHGIQGLYAFSDNATVDISKVNGPDAKGKGKAGWMIYSPEAEFARMGLGTRSRAWRFTALNEKYDVGASKCEHDSPQLEPTASPICLAQLCPSYPPQIVVPQKISDTTLNYAVKYRSKGRIPGLVYLHWANLVRPYGDYYHSLANLLRRASPQGSITRSSQPMVGITQGARSIQDEKLVECIFTSHSQHSHPRQAMRGSSTRGTNDGSAGNAEIVYGAQATNIIIDARPTKNAYANSIKGAGSENMSFYRNCRKEYLGIDNIHVMRSSLNGIFDALRDSELTGTLDRLALRKTNWLAHLTNILDGVRTITRTIHLYNSHVLVHCSDGWDRTSQLSALPQLCLDPYYRTAAGLAVLIEKDWLSYGHRFTDRTGLLCGDRIPFVQARGDDSMPQQAFFANVSKSLGATRSNAKEVCPVFQQFLDCIYQIQRQFPTRFEWNDTLLRRLHYESYTGRSGTFVFNSERDRSDFNARDLTSSVWEEFFEEVSTGPNGETELRLKAEFVNHLYDPSLDDPTARRADADQGVLFLDPQDVRWWYALFNRSDEEMNGSPNEIHPQVVEEAVAVVVPQPSIEPGGGASLNGSRPQQFQTASATVDTSITDRDPRPTSRSTAASPTSPTSATPLRSGGSLPLEVPSQAQVAEAVSSVQRFGWSAWKSVQKYGQDAAQRFEARAAAGSVPSQTLLAASPARTQSPVPSPNGATTLAGQVDGLSVGHSYQPYAPASAGRRQQALAQSSSAGIQDLPKSRTEAMFTATPAAVPVVAPTTQPQPAKDSNWDPLGVGSS</sequence>
<feature type="region of interest" description="Disordered" evidence="4">
    <location>
        <begin position="685"/>
        <end position="746"/>
    </location>
</feature>
<dbReference type="InterPro" id="IPR029021">
    <property type="entry name" value="Prot-tyrosine_phosphatase-like"/>
</dbReference>
<dbReference type="OrthoDB" id="271628at2759"/>
<evidence type="ECO:0000256" key="2">
    <source>
        <dbReference type="PIRSR" id="PIRSR630564-1"/>
    </source>
</evidence>
<feature type="binding site" evidence="3">
    <location>
        <begin position="352"/>
        <end position="355"/>
    </location>
    <ligand>
        <name>substrate</name>
    </ligand>
</feature>
<dbReference type="PROSITE" id="PS51339">
    <property type="entry name" value="PPASE_MYOTUBULARIN"/>
    <property type="match status" value="1"/>
</dbReference>
<dbReference type="Pfam" id="PF06602">
    <property type="entry name" value="Myotub-related"/>
    <property type="match status" value="2"/>
</dbReference>
<feature type="compositionally biased region" description="Low complexity" evidence="4">
    <location>
        <begin position="722"/>
        <end position="738"/>
    </location>
</feature>
<reference evidence="7" key="1">
    <citation type="submission" date="2016-10" db="EMBL/GenBank/DDBJ databases">
        <authorList>
            <person name="Jeantristanb JTB J.-T."/>
            <person name="Ricardo R."/>
        </authorList>
    </citation>
    <scope>NUCLEOTIDE SEQUENCE [LARGE SCALE GENOMIC DNA]</scope>
</reference>
<evidence type="ECO:0000313" key="7">
    <source>
        <dbReference type="Proteomes" id="UP000249723"/>
    </source>
</evidence>
<comment type="similarity">
    <text evidence="1">Belongs to the protein-tyrosine phosphatase family. Non-receptor class myotubularin subfamily.</text>
</comment>
<feature type="region of interest" description="Disordered" evidence="4">
    <location>
        <begin position="801"/>
        <end position="821"/>
    </location>
</feature>
<feature type="compositionally biased region" description="Polar residues" evidence="4">
    <location>
        <begin position="801"/>
        <end position="820"/>
    </location>
</feature>
<feature type="active site" description="Phosphocysteine intermediate" evidence="2">
    <location>
        <position position="440"/>
    </location>
</feature>
<dbReference type="Gene3D" id="2.30.29.30">
    <property type="entry name" value="Pleckstrin-homology domain (PH domain)/Phosphotyrosine-binding domain (PTB)"/>
    <property type="match status" value="1"/>
</dbReference>
<dbReference type="SUPFAM" id="SSF52799">
    <property type="entry name" value="(Phosphotyrosine protein) phosphatases II"/>
    <property type="match status" value="1"/>
</dbReference>
<dbReference type="PANTHER" id="PTHR10807:SF128">
    <property type="entry name" value="PHOSPHATIDYLINOSITOL-3,5-BISPHOSPHATE 3-PHOSPHATASE"/>
    <property type="match status" value="1"/>
</dbReference>
<dbReference type="AlphaFoldDB" id="A0A2X0MDR2"/>